<organism evidence="4 5">
    <name type="scientific">Candidatus Borkfalkia avicola</name>
    <dbReference type="NCBI Taxonomy" id="2838503"/>
    <lineage>
        <taxon>Bacteria</taxon>
        <taxon>Bacillati</taxon>
        <taxon>Bacillota</taxon>
        <taxon>Clostridia</taxon>
        <taxon>Christensenellales</taxon>
        <taxon>Christensenellaceae</taxon>
        <taxon>Candidatus Borkfalkia</taxon>
    </lineage>
</organism>
<protein>
    <submittedName>
        <fullName evidence="4">Carbohydrate kinase family protein</fullName>
    </submittedName>
</protein>
<evidence type="ECO:0000313" key="4">
    <source>
        <dbReference type="EMBL" id="HIZ09332.1"/>
    </source>
</evidence>
<sequence length="342" mass="35483">MNYEKAVGVGGIGTGIFFRLTDNAALGREESRGGILTDYKDYCKLHIIFSATARLLGGKAEVCAIGKVGKDAAGRRLLCEMRNAGIRCDGVRATGRAPTTFSVCFQFPDGKGGNITAVNGAASLADENFIGKYLEKTGIDGKTIALAAPEISLPARLFFIERCHAAGAFVAAAFSSEEMASGEVRGALPQIDLLSANIDEAAALAGSEEDAVEKCCRIADTAGGNTRLCITDGAKGAFVYERGVLRHFCSIPSRVVSTAGAGDAFLGGVLAGIALGLPLLKEGEDTAFGRTLPCTATELGTVAAHFAVESASTIPEEFSAEKAAAFLKENGFQASPIVEKLL</sequence>
<dbReference type="Proteomes" id="UP000824025">
    <property type="component" value="Unassembled WGS sequence"/>
</dbReference>
<dbReference type="Gene3D" id="3.40.1190.20">
    <property type="match status" value="1"/>
</dbReference>
<evidence type="ECO:0000313" key="5">
    <source>
        <dbReference type="Proteomes" id="UP000824025"/>
    </source>
</evidence>
<proteinExistence type="predicted"/>
<dbReference type="Pfam" id="PF00294">
    <property type="entry name" value="PfkB"/>
    <property type="match status" value="1"/>
</dbReference>
<dbReference type="InterPro" id="IPR002173">
    <property type="entry name" value="Carboh/pur_kinase_PfkB_CS"/>
</dbReference>
<reference evidence="4" key="1">
    <citation type="journal article" date="2021" name="PeerJ">
        <title>Extensive microbial diversity within the chicken gut microbiome revealed by metagenomics and culture.</title>
        <authorList>
            <person name="Gilroy R."/>
            <person name="Ravi A."/>
            <person name="Getino M."/>
            <person name="Pursley I."/>
            <person name="Horton D.L."/>
            <person name="Alikhan N.F."/>
            <person name="Baker D."/>
            <person name="Gharbi K."/>
            <person name="Hall N."/>
            <person name="Watson M."/>
            <person name="Adriaenssens E.M."/>
            <person name="Foster-Nyarko E."/>
            <person name="Jarju S."/>
            <person name="Secka A."/>
            <person name="Antonio M."/>
            <person name="Oren A."/>
            <person name="Chaudhuri R.R."/>
            <person name="La Ragione R."/>
            <person name="Hildebrand F."/>
            <person name="Pallen M.J."/>
        </authorList>
    </citation>
    <scope>NUCLEOTIDE SEQUENCE</scope>
    <source>
        <strain evidence="4">CHK192-19661</strain>
    </source>
</reference>
<gene>
    <name evidence="4" type="ORF">H9726_02470</name>
</gene>
<dbReference type="EMBL" id="DXCF01000013">
    <property type="protein sequence ID" value="HIZ09332.1"/>
    <property type="molecule type" value="Genomic_DNA"/>
</dbReference>
<dbReference type="PANTHER" id="PTHR10584:SF166">
    <property type="entry name" value="RIBOKINASE"/>
    <property type="match status" value="1"/>
</dbReference>
<feature type="domain" description="Carbohydrate kinase PfkB" evidence="3">
    <location>
        <begin position="54"/>
        <end position="279"/>
    </location>
</feature>
<dbReference type="AlphaFoldDB" id="A0A9D2D629"/>
<dbReference type="InterPro" id="IPR029056">
    <property type="entry name" value="Ribokinase-like"/>
</dbReference>
<comment type="caution">
    <text evidence="4">The sequence shown here is derived from an EMBL/GenBank/DDBJ whole genome shotgun (WGS) entry which is preliminary data.</text>
</comment>
<dbReference type="GO" id="GO:0016301">
    <property type="term" value="F:kinase activity"/>
    <property type="evidence" value="ECO:0007669"/>
    <property type="project" value="UniProtKB-KW"/>
</dbReference>
<dbReference type="InterPro" id="IPR011611">
    <property type="entry name" value="PfkB_dom"/>
</dbReference>
<dbReference type="PROSITE" id="PS00584">
    <property type="entry name" value="PFKB_KINASES_2"/>
    <property type="match status" value="1"/>
</dbReference>
<evidence type="ECO:0000256" key="2">
    <source>
        <dbReference type="ARBA" id="ARBA00022777"/>
    </source>
</evidence>
<reference evidence="4" key="2">
    <citation type="submission" date="2021-04" db="EMBL/GenBank/DDBJ databases">
        <authorList>
            <person name="Gilroy R."/>
        </authorList>
    </citation>
    <scope>NUCLEOTIDE SEQUENCE</scope>
    <source>
        <strain evidence="4">CHK192-19661</strain>
    </source>
</reference>
<dbReference type="PANTHER" id="PTHR10584">
    <property type="entry name" value="SUGAR KINASE"/>
    <property type="match status" value="1"/>
</dbReference>
<evidence type="ECO:0000256" key="1">
    <source>
        <dbReference type="ARBA" id="ARBA00022679"/>
    </source>
</evidence>
<accession>A0A9D2D629</accession>
<evidence type="ECO:0000259" key="3">
    <source>
        <dbReference type="Pfam" id="PF00294"/>
    </source>
</evidence>
<keyword evidence="2 4" id="KW-0418">Kinase</keyword>
<dbReference type="SUPFAM" id="SSF53613">
    <property type="entry name" value="Ribokinase-like"/>
    <property type="match status" value="1"/>
</dbReference>
<name>A0A9D2D629_9FIRM</name>
<keyword evidence="1" id="KW-0808">Transferase</keyword>